<feature type="region of interest" description="Disordered" evidence="1">
    <location>
        <begin position="222"/>
        <end position="293"/>
    </location>
</feature>
<feature type="compositionally biased region" description="Basic and acidic residues" evidence="1">
    <location>
        <begin position="139"/>
        <end position="157"/>
    </location>
</feature>
<keyword evidence="3" id="KW-1185">Reference proteome</keyword>
<evidence type="ECO:0000313" key="2">
    <source>
        <dbReference type="EMBL" id="GAA0179326.1"/>
    </source>
</evidence>
<evidence type="ECO:0000256" key="1">
    <source>
        <dbReference type="SAM" id="MobiDB-lite"/>
    </source>
</evidence>
<comment type="caution">
    <text evidence="2">The sequence shown here is derived from an EMBL/GenBank/DDBJ whole genome shotgun (WGS) entry which is preliminary data.</text>
</comment>
<dbReference type="EMBL" id="BAABME010010501">
    <property type="protein sequence ID" value="GAA0179326.1"/>
    <property type="molecule type" value="Genomic_DNA"/>
</dbReference>
<dbReference type="AlphaFoldDB" id="A0AAV3RKZ3"/>
<reference evidence="2 3" key="1">
    <citation type="submission" date="2024-01" db="EMBL/GenBank/DDBJ databases">
        <title>The complete chloroplast genome sequence of Lithospermum erythrorhizon: insights into the phylogenetic relationship among Boraginaceae species and the maternal lineages of purple gromwells.</title>
        <authorList>
            <person name="Okada T."/>
            <person name="Watanabe K."/>
        </authorList>
    </citation>
    <scope>NUCLEOTIDE SEQUENCE [LARGE SCALE GENOMIC DNA]</scope>
</reference>
<proteinExistence type="predicted"/>
<sequence length="293" mass="34184">MAGQVRDKNSSFDDDTYKIAYAERKNYFSLRLHYSGELIGNPDFSYEVARLKYLITVMLTPLNWVQLTRGHLGSVFVMNVTEFVVFTKNVKFIDVYFIKAGNTDLLIEIEDEYGNIKLSDWSTKILKAKENERDRLNVERVENEEKVENKENDKNEENEWSDSDSEYEAEEEDEDEEDDLDESEYDDVLYRKEKDNFDDGDLDGSNSILSEVFLDQIEEEFRKETAGWVPTTEDDGKDGLDKNLDDSNFDSDNTTSDSEPEMSQMNTKVTEQRRKKNRYVYFNESESSSPAVK</sequence>
<accession>A0AAV3RKZ3</accession>
<feature type="region of interest" description="Disordered" evidence="1">
    <location>
        <begin position="139"/>
        <end position="184"/>
    </location>
</feature>
<protein>
    <submittedName>
        <fullName evidence="2">Uncharacterized protein</fullName>
    </submittedName>
</protein>
<name>A0AAV3RKZ3_LITER</name>
<dbReference type="Proteomes" id="UP001454036">
    <property type="component" value="Unassembled WGS sequence"/>
</dbReference>
<evidence type="ECO:0000313" key="3">
    <source>
        <dbReference type="Proteomes" id="UP001454036"/>
    </source>
</evidence>
<feature type="compositionally biased region" description="Polar residues" evidence="1">
    <location>
        <begin position="284"/>
        <end position="293"/>
    </location>
</feature>
<feature type="compositionally biased region" description="Acidic residues" evidence="1">
    <location>
        <begin position="158"/>
        <end position="184"/>
    </location>
</feature>
<organism evidence="2 3">
    <name type="scientific">Lithospermum erythrorhizon</name>
    <name type="common">Purple gromwell</name>
    <name type="synonym">Lithospermum officinale var. erythrorhizon</name>
    <dbReference type="NCBI Taxonomy" id="34254"/>
    <lineage>
        <taxon>Eukaryota</taxon>
        <taxon>Viridiplantae</taxon>
        <taxon>Streptophyta</taxon>
        <taxon>Embryophyta</taxon>
        <taxon>Tracheophyta</taxon>
        <taxon>Spermatophyta</taxon>
        <taxon>Magnoliopsida</taxon>
        <taxon>eudicotyledons</taxon>
        <taxon>Gunneridae</taxon>
        <taxon>Pentapetalae</taxon>
        <taxon>asterids</taxon>
        <taxon>lamiids</taxon>
        <taxon>Boraginales</taxon>
        <taxon>Boraginaceae</taxon>
        <taxon>Boraginoideae</taxon>
        <taxon>Lithospermeae</taxon>
        <taxon>Lithospermum</taxon>
    </lineage>
</organism>
<gene>
    <name evidence="2" type="ORF">LIER_29958</name>
</gene>